<name>A0A6A7B2Y3_9PLEO</name>
<keyword evidence="3" id="KW-1185">Reference proteome</keyword>
<dbReference type="AlphaFoldDB" id="A0A6A7B2Y3"/>
<dbReference type="Proteomes" id="UP000799423">
    <property type="component" value="Unassembled WGS sequence"/>
</dbReference>
<feature type="compositionally biased region" description="Pro residues" evidence="1">
    <location>
        <begin position="18"/>
        <end position="28"/>
    </location>
</feature>
<accession>A0A6A7B2Y3</accession>
<evidence type="ECO:0000256" key="1">
    <source>
        <dbReference type="SAM" id="MobiDB-lite"/>
    </source>
</evidence>
<dbReference type="EMBL" id="MU006309">
    <property type="protein sequence ID" value="KAF2849861.1"/>
    <property type="molecule type" value="Genomic_DNA"/>
</dbReference>
<reference evidence="2" key="1">
    <citation type="submission" date="2020-01" db="EMBL/GenBank/DDBJ databases">
        <authorList>
            <consortium name="DOE Joint Genome Institute"/>
            <person name="Haridas S."/>
            <person name="Albert R."/>
            <person name="Binder M."/>
            <person name="Bloem J."/>
            <person name="Labutti K."/>
            <person name="Salamov A."/>
            <person name="Andreopoulos B."/>
            <person name="Baker S.E."/>
            <person name="Barry K."/>
            <person name="Bills G."/>
            <person name="Bluhm B.H."/>
            <person name="Cannon C."/>
            <person name="Castanera R."/>
            <person name="Culley D.E."/>
            <person name="Daum C."/>
            <person name="Ezra D."/>
            <person name="Gonzalez J.B."/>
            <person name="Henrissat B."/>
            <person name="Kuo A."/>
            <person name="Liang C."/>
            <person name="Lipzen A."/>
            <person name="Lutzoni F."/>
            <person name="Magnuson J."/>
            <person name="Mondo S."/>
            <person name="Nolan M."/>
            <person name="Ohm R."/>
            <person name="Pangilinan J."/>
            <person name="Park H.-J."/>
            <person name="Ramirez L."/>
            <person name="Alfaro M."/>
            <person name="Sun H."/>
            <person name="Tritt A."/>
            <person name="Yoshinaga Y."/>
            <person name="Zwiers L.-H."/>
            <person name="Turgeon B.G."/>
            <person name="Goodwin S.B."/>
            <person name="Spatafora J.W."/>
            <person name="Crous P.W."/>
            <person name="Grigoriev I.V."/>
        </authorList>
    </citation>
    <scope>NUCLEOTIDE SEQUENCE</scope>
    <source>
        <strain evidence="2">IPT5</strain>
    </source>
</reference>
<evidence type="ECO:0000313" key="3">
    <source>
        <dbReference type="Proteomes" id="UP000799423"/>
    </source>
</evidence>
<proteinExistence type="predicted"/>
<sequence length="227" mass="25326">MTSPPPTKPTTHHSPSCTPTPKPKPTPTSPLHFLALHNASAESHPHPHLHPHTPLRPWTPYREQQVHSHIHYACRASTGTYTERGFVVGTRVEAHGMHSRDDEGQDGTVFPHAYIIPRNPGETTLYPQYGDFKDMRKGMDGDGDVGIDKGMKGEEGNQGKEKSGLKVEIEEFLKGIEEAKRMRRRERRMRGAGAGAGAGGIVVKERVVEREMSYGQRWKAGWKALWA</sequence>
<feature type="region of interest" description="Disordered" evidence="1">
    <location>
        <begin position="1"/>
        <end position="31"/>
    </location>
</feature>
<evidence type="ECO:0000313" key="2">
    <source>
        <dbReference type="EMBL" id="KAF2849861.1"/>
    </source>
</evidence>
<gene>
    <name evidence="2" type="ORF">T440DRAFT_518729</name>
</gene>
<organism evidence="2 3">
    <name type="scientific">Plenodomus tracheiphilus IPT5</name>
    <dbReference type="NCBI Taxonomy" id="1408161"/>
    <lineage>
        <taxon>Eukaryota</taxon>
        <taxon>Fungi</taxon>
        <taxon>Dikarya</taxon>
        <taxon>Ascomycota</taxon>
        <taxon>Pezizomycotina</taxon>
        <taxon>Dothideomycetes</taxon>
        <taxon>Pleosporomycetidae</taxon>
        <taxon>Pleosporales</taxon>
        <taxon>Pleosporineae</taxon>
        <taxon>Leptosphaeriaceae</taxon>
        <taxon>Plenodomus</taxon>
    </lineage>
</organism>
<protein>
    <submittedName>
        <fullName evidence="2">Uncharacterized protein</fullName>
    </submittedName>
</protein>